<dbReference type="InParanoid" id="F7W2C6"/>
<comment type="similarity">
    <text evidence="2">Belongs to the Tom20 family.</text>
</comment>
<proteinExistence type="inferred from homology"/>
<evidence type="ECO:0000256" key="9">
    <source>
        <dbReference type="ARBA" id="ARBA00023136"/>
    </source>
</evidence>
<dbReference type="InterPro" id="IPR023392">
    <property type="entry name" value="Tom20_dom_sf"/>
</dbReference>
<keyword evidence="6" id="KW-0653">Protein transport</keyword>
<dbReference type="GO" id="GO:0016031">
    <property type="term" value="P:tRNA import into mitochondrion"/>
    <property type="evidence" value="ECO:0007669"/>
    <property type="project" value="TreeGrafter"/>
</dbReference>
<evidence type="ECO:0000313" key="15">
    <source>
        <dbReference type="EMBL" id="CCC11776.1"/>
    </source>
</evidence>
<dbReference type="GO" id="GO:0030943">
    <property type="term" value="F:mitochondrion targeting sequence binding"/>
    <property type="evidence" value="ECO:0007669"/>
    <property type="project" value="TreeGrafter"/>
</dbReference>
<keyword evidence="9" id="KW-0472">Membrane</keyword>
<dbReference type="Pfam" id="PF02064">
    <property type="entry name" value="MAS20"/>
    <property type="match status" value="1"/>
</dbReference>
<dbReference type="EMBL" id="CABT02000021">
    <property type="protein sequence ID" value="CCC11776.1"/>
    <property type="molecule type" value="Genomic_DNA"/>
</dbReference>
<protein>
    <recommendedName>
        <fullName evidence="11">Mitochondrial import receptor subunit TOM20</fullName>
    </recommendedName>
    <alternativeName>
        <fullName evidence="10">Mitochondrial 20 kDa outer membrane protein</fullName>
    </alternativeName>
    <alternativeName>
        <fullName evidence="12">Mitochondrial import receptor subunit tom20</fullName>
    </alternativeName>
    <alternativeName>
        <fullName evidence="13">Translocase of outer membrane 20 kDa subunit</fullName>
    </alternativeName>
</protein>
<keyword evidence="5" id="KW-1000">Mitochondrion outer membrane</keyword>
<keyword evidence="14" id="KW-0175">Coiled coil</keyword>
<dbReference type="GO" id="GO:0006886">
    <property type="term" value="P:intracellular protein transport"/>
    <property type="evidence" value="ECO:0007669"/>
    <property type="project" value="InterPro"/>
</dbReference>
<evidence type="ECO:0000256" key="8">
    <source>
        <dbReference type="ARBA" id="ARBA00023128"/>
    </source>
</evidence>
<dbReference type="PRINTS" id="PR00351">
    <property type="entry name" value="OM20RECEPTOR"/>
</dbReference>
<keyword evidence="3" id="KW-0813">Transport</keyword>
<comment type="subcellular location">
    <subcellularLocation>
        <location evidence="1">Mitochondrion outer membrane</location>
        <topology evidence="1">Single-pass membrane protein</topology>
    </subcellularLocation>
</comment>
<evidence type="ECO:0000256" key="13">
    <source>
        <dbReference type="ARBA" id="ARBA00080405"/>
    </source>
</evidence>
<dbReference type="InterPro" id="IPR002056">
    <property type="entry name" value="MAS20"/>
</dbReference>
<evidence type="ECO:0000313" key="16">
    <source>
        <dbReference type="Proteomes" id="UP000001881"/>
    </source>
</evidence>
<dbReference type="PANTHER" id="PTHR12430:SF0">
    <property type="entry name" value="TRANSLOCASE OF OUTER MITOCHONDRIAL MEMBRANE 20"/>
    <property type="match status" value="1"/>
</dbReference>
<feature type="coiled-coil region" evidence="14">
    <location>
        <begin position="93"/>
        <end position="120"/>
    </location>
</feature>
<name>F7W2C6_SORMK</name>
<evidence type="ECO:0000256" key="4">
    <source>
        <dbReference type="ARBA" id="ARBA00022692"/>
    </source>
</evidence>
<dbReference type="FunCoup" id="F7W2C6">
    <property type="interactions" value="308"/>
</dbReference>
<dbReference type="Gene3D" id="1.20.960.10">
    <property type="entry name" value="Mitochondrial outer membrane translocase complex, subunit Tom20 domain"/>
    <property type="match status" value="1"/>
</dbReference>
<dbReference type="eggNOG" id="KOG4056">
    <property type="taxonomic scope" value="Eukaryota"/>
</dbReference>
<dbReference type="OrthoDB" id="2154253at2759"/>
<dbReference type="Proteomes" id="UP000001881">
    <property type="component" value="Unassembled WGS sequence"/>
</dbReference>
<reference evidence="15 16" key="1">
    <citation type="journal article" date="2010" name="PLoS Genet.">
        <title>De novo assembly of a 40 Mb eukaryotic genome from short sequence reads: Sordaria macrospora, a model organism for fungal morphogenesis.</title>
        <authorList>
            <person name="Nowrousian M."/>
            <person name="Stajich J."/>
            <person name="Chu M."/>
            <person name="Engh I."/>
            <person name="Espagne E."/>
            <person name="Halliday K."/>
            <person name="Kamerewerd J."/>
            <person name="Kempken F."/>
            <person name="Knab B."/>
            <person name="Kuo H.C."/>
            <person name="Osiewacz H.D."/>
            <person name="Poeggeler S."/>
            <person name="Read N."/>
            <person name="Seiler S."/>
            <person name="Smith K."/>
            <person name="Zickler D."/>
            <person name="Kueck U."/>
            <person name="Freitag M."/>
        </authorList>
    </citation>
    <scope>NUCLEOTIDE SEQUENCE [LARGE SCALE GENOMIC DNA]</scope>
    <source>
        <strain evidence="16">ATCC MYA-333 / DSM 997 / K(L3346) / K-hell</strain>
        <tissue evidence="15">Mycelium</tissue>
    </source>
</reference>
<keyword evidence="4" id="KW-0812">Transmembrane</keyword>
<gene>
    <name evidence="15" type="ORF">SMAC_04758</name>
</gene>
<dbReference type="HOGENOM" id="CLU_090411_2_0_1"/>
<organism evidence="15 16">
    <name type="scientific">Sordaria macrospora (strain ATCC MYA-333 / DSM 997 / K(L3346) / K-hell)</name>
    <dbReference type="NCBI Taxonomy" id="771870"/>
    <lineage>
        <taxon>Eukaryota</taxon>
        <taxon>Fungi</taxon>
        <taxon>Dikarya</taxon>
        <taxon>Ascomycota</taxon>
        <taxon>Pezizomycotina</taxon>
        <taxon>Sordariomycetes</taxon>
        <taxon>Sordariomycetidae</taxon>
        <taxon>Sordariales</taxon>
        <taxon>Sordariaceae</taxon>
        <taxon>Sordaria</taxon>
    </lineage>
</organism>
<comment type="caution">
    <text evidence="15">The sequence shown here is derived from an EMBL/GenBank/DDBJ whole genome shotgun (WGS) entry which is preliminary data.</text>
</comment>
<dbReference type="STRING" id="771870.F7W2C6"/>
<sequence length="233" mass="25958">MPLSCGIGAEICLGALMVGRFFRLPPLLSDIFDRSSDMVVVATRGEASVIRRADGIGKRLRSPDGHTPWKAGTSYAVYFDYKRRNDPEFRRQLRRSARRQARQEKEYAELSQQAQRQRVRQMVDEAKEEGFPTTSDEKEAYFLEQVQAGEILGQDPTKAVDAALAFYKALKVYPTPGDLISIYDKTVAKPILDILAEMIAYDPSLKIGTNYTGGVDVAELMREMASAPGVGLD</sequence>
<dbReference type="AlphaFoldDB" id="F7W2C6"/>
<evidence type="ECO:0000256" key="11">
    <source>
        <dbReference type="ARBA" id="ARBA00068548"/>
    </source>
</evidence>
<keyword evidence="8" id="KW-0496">Mitochondrion</keyword>
<dbReference type="NCBIfam" id="TIGR00985">
    <property type="entry name" value="3a0801s04tom"/>
    <property type="match status" value="1"/>
</dbReference>
<keyword evidence="7" id="KW-1133">Transmembrane helix</keyword>
<keyword evidence="16" id="KW-1185">Reference proteome</keyword>
<evidence type="ECO:0000256" key="5">
    <source>
        <dbReference type="ARBA" id="ARBA00022787"/>
    </source>
</evidence>
<evidence type="ECO:0000256" key="1">
    <source>
        <dbReference type="ARBA" id="ARBA00004572"/>
    </source>
</evidence>
<dbReference type="GO" id="GO:0008320">
    <property type="term" value="F:protein transmembrane transporter activity"/>
    <property type="evidence" value="ECO:0007669"/>
    <property type="project" value="TreeGrafter"/>
</dbReference>
<dbReference type="PANTHER" id="PTHR12430">
    <property type="entry name" value="MITOCHONDRIAL IMPORT RECEPTOR SUBUNIT TOM20"/>
    <property type="match status" value="1"/>
</dbReference>
<dbReference type="SUPFAM" id="SSF47157">
    <property type="entry name" value="Mitochondrial import receptor subunit Tom20"/>
    <property type="match status" value="1"/>
</dbReference>
<dbReference type="GO" id="GO:0005742">
    <property type="term" value="C:mitochondrial outer membrane translocase complex"/>
    <property type="evidence" value="ECO:0007669"/>
    <property type="project" value="InterPro"/>
</dbReference>
<evidence type="ECO:0000256" key="12">
    <source>
        <dbReference type="ARBA" id="ARBA00073975"/>
    </source>
</evidence>
<dbReference type="VEuPathDB" id="FungiDB:SMAC_04758"/>
<evidence type="ECO:0000256" key="14">
    <source>
        <dbReference type="SAM" id="Coils"/>
    </source>
</evidence>
<dbReference type="GO" id="GO:0030150">
    <property type="term" value="P:protein import into mitochondrial matrix"/>
    <property type="evidence" value="ECO:0007669"/>
    <property type="project" value="TreeGrafter"/>
</dbReference>
<accession>F7W2C6</accession>
<dbReference type="GO" id="GO:0006605">
    <property type="term" value="P:protein targeting"/>
    <property type="evidence" value="ECO:0007669"/>
    <property type="project" value="InterPro"/>
</dbReference>
<evidence type="ECO:0000256" key="2">
    <source>
        <dbReference type="ARBA" id="ARBA00005792"/>
    </source>
</evidence>
<evidence type="ECO:0000256" key="10">
    <source>
        <dbReference type="ARBA" id="ARBA00042705"/>
    </source>
</evidence>
<evidence type="ECO:0000256" key="7">
    <source>
        <dbReference type="ARBA" id="ARBA00022989"/>
    </source>
</evidence>
<evidence type="ECO:0000256" key="3">
    <source>
        <dbReference type="ARBA" id="ARBA00022448"/>
    </source>
</evidence>
<evidence type="ECO:0000256" key="6">
    <source>
        <dbReference type="ARBA" id="ARBA00022927"/>
    </source>
</evidence>
<dbReference type="FunFam" id="1.20.960.10:FF:000002">
    <property type="entry name" value="Mitochondrial import receptor subunit TOM20"/>
    <property type="match status" value="1"/>
</dbReference>